<proteinExistence type="predicted"/>
<evidence type="ECO:0000313" key="1">
    <source>
        <dbReference type="EMBL" id="DAB37655.1"/>
    </source>
</evidence>
<protein>
    <submittedName>
        <fullName evidence="1">Uncharacterized protein</fullName>
    </submittedName>
</protein>
<reference evidence="1 2" key="1">
    <citation type="journal article" date="2017" name="Front. Microbiol.">
        <title>Comparative Genomic Analysis of the Class Epsilonproteobacteria and Proposed Reclassification to Epsilonbacteraeota (phyl. nov.).</title>
        <authorList>
            <person name="Waite D.W."/>
            <person name="Vanwonterghem I."/>
            <person name="Rinke C."/>
            <person name="Parks D.H."/>
            <person name="Zhang Y."/>
            <person name="Takai K."/>
            <person name="Sievert S.M."/>
            <person name="Simon J."/>
            <person name="Campbell B.J."/>
            <person name="Hanson T.E."/>
            <person name="Woyke T."/>
            <person name="Klotz M.G."/>
            <person name="Hugenholtz P."/>
        </authorList>
    </citation>
    <scope>NUCLEOTIDE SEQUENCE [LARGE SCALE GENOMIC DNA]</scope>
    <source>
        <strain evidence="1">UBA12443</strain>
    </source>
</reference>
<organism evidence="1 2">
    <name type="scientific">Sulfuricurvum kujiense</name>
    <dbReference type="NCBI Taxonomy" id="148813"/>
    <lineage>
        <taxon>Bacteria</taxon>
        <taxon>Pseudomonadati</taxon>
        <taxon>Campylobacterota</taxon>
        <taxon>Epsilonproteobacteria</taxon>
        <taxon>Campylobacterales</taxon>
        <taxon>Sulfurimonadaceae</taxon>
        <taxon>Sulfuricurvum</taxon>
    </lineage>
</organism>
<evidence type="ECO:0000313" key="2">
    <source>
        <dbReference type="Proteomes" id="UP000228859"/>
    </source>
</evidence>
<dbReference type="EMBL" id="DLUI01000144">
    <property type="protein sequence ID" value="DAB37655.1"/>
    <property type="molecule type" value="Genomic_DNA"/>
</dbReference>
<dbReference type="AlphaFoldDB" id="A0A2D3WCM8"/>
<name>A0A2D3WCM8_9BACT</name>
<dbReference type="RefSeq" id="WP_294894885.1">
    <property type="nucleotide sequence ID" value="NZ_DLUI01000144.1"/>
</dbReference>
<sequence>MGYRPLKNNAIIQLRPRKISYVEGDRTITLISMKRESMDLEVEIKEGDEIKIVSDFPFAHLPKKIKKEINPL</sequence>
<comment type="caution">
    <text evidence="1">The sequence shown here is derived from an EMBL/GenBank/DDBJ whole genome shotgun (WGS) entry which is preliminary data.</text>
</comment>
<accession>A0A2D3WCM8</accession>
<gene>
    <name evidence="1" type="ORF">CFH83_10110</name>
</gene>
<dbReference type="Proteomes" id="UP000228859">
    <property type="component" value="Unassembled WGS sequence"/>
</dbReference>